<comment type="caution">
    <text evidence="6">The sequence shown here is derived from an EMBL/GenBank/DDBJ whole genome shotgun (WGS) entry which is preliminary data.</text>
</comment>
<keyword evidence="7" id="KW-1185">Reference proteome</keyword>
<evidence type="ECO:0000259" key="5">
    <source>
        <dbReference type="PROSITE" id="PS50931"/>
    </source>
</evidence>
<dbReference type="InterPro" id="IPR036390">
    <property type="entry name" value="WH_DNA-bd_sf"/>
</dbReference>
<dbReference type="RefSeq" id="WP_394629931.1">
    <property type="nucleotide sequence ID" value="NZ_JBIHSF010000011.1"/>
</dbReference>
<dbReference type="EMBL" id="JBIHSF010000011">
    <property type="protein sequence ID" value="MFH0262900.1"/>
    <property type="molecule type" value="Genomic_DNA"/>
</dbReference>
<name>A0ABW7IMR0_9VIBR</name>
<dbReference type="PROSITE" id="PS50931">
    <property type="entry name" value="HTH_LYSR"/>
    <property type="match status" value="1"/>
</dbReference>
<dbReference type="Gene3D" id="1.10.10.10">
    <property type="entry name" value="Winged helix-like DNA-binding domain superfamily/Winged helix DNA-binding domain"/>
    <property type="match status" value="1"/>
</dbReference>
<dbReference type="SUPFAM" id="SSF53850">
    <property type="entry name" value="Periplasmic binding protein-like II"/>
    <property type="match status" value="1"/>
</dbReference>
<keyword evidence="4" id="KW-0804">Transcription</keyword>
<evidence type="ECO:0000313" key="6">
    <source>
        <dbReference type="EMBL" id="MFH0262900.1"/>
    </source>
</evidence>
<protein>
    <submittedName>
        <fullName evidence="6">LysR family transcriptional regulator</fullName>
    </submittedName>
</protein>
<keyword evidence="3" id="KW-0238">DNA-binding</keyword>
<dbReference type="InterPro" id="IPR000847">
    <property type="entry name" value="LysR_HTH_N"/>
</dbReference>
<accession>A0ABW7IMR0</accession>
<dbReference type="PANTHER" id="PTHR30537">
    <property type="entry name" value="HTH-TYPE TRANSCRIPTIONAL REGULATOR"/>
    <property type="match status" value="1"/>
</dbReference>
<dbReference type="Proteomes" id="UP001607125">
    <property type="component" value="Unassembled WGS sequence"/>
</dbReference>
<organism evidence="6 7">
    <name type="scientific">Vibrio barjaei</name>
    <dbReference type="NCBI Taxonomy" id="1676683"/>
    <lineage>
        <taxon>Bacteria</taxon>
        <taxon>Pseudomonadati</taxon>
        <taxon>Pseudomonadota</taxon>
        <taxon>Gammaproteobacteria</taxon>
        <taxon>Vibrionales</taxon>
        <taxon>Vibrionaceae</taxon>
        <taxon>Vibrio</taxon>
    </lineage>
</organism>
<dbReference type="SUPFAM" id="SSF46785">
    <property type="entry name" value="Winged helix' DNA-binding domain"/>
    <property type="match status" value="1"/>
</dbReference>
<dbReference type="Pfam" id="PF00126">
    <property type="entry name" value="HTH_1"/>
    <property type="match status" value="1"/>
</dbReference>
<dbReference type="PANTHER" id="PTHR30537:SF5">
    <property type="entry name" value="HTH-TYPE TRANSCRIPTIONAL ACTIVATOR TTDR-RELATED"/>
    <property type="match status" value="1"/>
</dbReference>
<reference evidence="6 7" key="1">
    <citation type="submission" date="2024-10" db="EMBL/GenBank/DDBJ databases">
        <authorList>
            <person name="Yibar A."/>
            <person name="Saticioglu I.B."/>
            <person name="Duman M."/>
            <person name="Ajmi N."/>
            <person name="Gurler F."/>
            <person name="Ay H."/>
            <person name="Onuk E."/>
            <person name="Guler S."/>
            <person name="Romalde J.L."/>
        </authorList>
    </citation>
    <scope>NUCLEOTIDE SEQUENCE [LARGE SCALE GENOMIC DNA]</scope>
    <source>
        <strain evidence="6 7">1-TCBS-B</strain>
    </source>
</reference>
<evidence type="ECO:0000313" key="7">
    <source>
        <dbReference type="Proteomes" id="UP001607125"/>
    </source>
</evidence>
<evidence type="ECO:0000256" key="4">
    <source>
        <dbReference type="ARBA" id="ARBA00023163"/>
    </source>
</evidence>
<evidence type="ECO:0000256" key="3">
    <source>
        <dbReference type="ARBA" id="ARBA00023125"/>
    </source>
</evidence>
<keyword evidence="2" id="KW-0805">Transcription regulation</keyword>
<evidence type="ECO:0000256" key="1">
    <source>
        <dbReference type="ARBA" id="ARBA00009437"/>
    </source>
</evidence>
<dbReference type="InterPro" id="IPR058163">
    <property type="entry name" value="LysR-type_TF_proteobact-type"/>
</dbReference>
<dbReference type="InterPro" id="IPR005119">
    <property type="entry name" value="LysR_subst-bd"/>
</dbReference>
<evidence type="ECO:0000256" key="2">
    <source>
        <dbReference type="ARBA" id="ARBA00023015"/>
    </source>
</evidence>
<gene>
    <name evidence="6" type="ORF">ACGRH2_21140</name>
</gene>
<dbReference type="Pfam" id="PF03466">
    <property type="entry name" value="LysR_substrate"/>
    <property type="match status" value="1"/>
</dbReference>
<comment type="similarity">
    <text evidence="1">Belongs to the LysR transcriptional regulatory family.</text>
</comment>
<dbReference type="InterPro" id="IPR036388">
    <property type="entry name" value="WH-like_DNA-bd_sf"/>
</dbReference>
<proteinExistence type="inferred from homology"/>
<feature type="domain" description="HTH lysR-type" evidence="5">
    <location>
        <begin position="1"/>
        <end position="60"/>
    </location>
</feature>
<sequence length="293" mass="32852">MKAQLDDYYVFCQVAKFGSMKVASERINLPLSTVSRRIVSLEESLGLQLFVRSKNKLTLSNEGEKYFKSLNEHIEGMLNAVDELNSKPGSITGRVVISTTKVFYFRYIHDAISTLLHDNPGLTVELKNAHSATTLGEDIDIAIVNGPLPESSYIARKLIDVELNFVSTKQFYNENKDNIDSGLFDSVPYIATFSHPSLPVENINTKELVKVNPSSRFIGMDIEMVLKAVSDSLGYAILPYYHSDNHYSSSDLITIFSGYKLKPVSFSILYRSRNLQSVAQRAVIDSILQSFNK</sequence>
<dbReference type="Gene3D" id="3.40.190.290">
    <property type="match status" value="1"/>
</dbReference>